<dbReference type="Proteomes" id="UP000026915">
    <property type="component" value="Chromosome 4"/>
</dbReference>
<proteinExistence type="predicted"/>
<evidence type="ECO:0000313" key="2">
    <source>
        <dbReference type="Proteomes" id="UP000026915"/>
    </source>
</evidence>
<dbReference type="Gramene" id="EOY04624">
    <property type="protein sequence ID" value="EOY04624"/>
    <property type="gene ID" value="TCM_019838"/>
</dbReference>
<dbReference type="AlphaFoldDB" id="A0A061EQN2"/>
<dbReference type="HOGENOM" id="CLU_2403955_0_0_1"/>
<name>A0A061EQN2_THECC</name>
<protein>
    <submittedName>
        <fullName evidence="1">Uncharacterized protein</fullName>
    </submittedName>
</protein>
<dbReference type="InParanoid" id="A0A061EQN2"/>
<sequence length="93" mass="10714">MRNLVTRSLHKLLPHEQAMLPRSKIVYADVYGESLIDMITHPQRYANLSTGLQFGIVFIPPKKPTDPSKRKLFLTSWMTMAIAPLNLIQVNYF</sequence>
<organism evidence="1 2">
    <name type="scientific">Theobroma cacao</name>
    <name type="common">Cacao</name>
    <name type="synonym">Cocoa</name>
    <dbReference type="NCBI Taxonomy" id="3641"/>
    <lineage>
        <taxon>Eukaryota</taxon>
        <taxon>Viridiplantae</taxon>
        <taxon>Streptophyta</taxon>
        <taxon>Embryophyta</taxon>
        <taxon>Tracheophyta</taxon>
        <taxon>Spermatophyta</taxon>
        <taxon>Magnoliopsida</taxon>
        <taxon>eudicotyledons</taxon>
        <taxon>Gunneridae</taxon>
        <taxon>Pentapetalae</taxon>
        <taxon>rosids</taxon>
        <taxon>malvids</taxon>
        <taxon>Malvales</taxon>
        <taxon>Malvaceae</taxon>
        <taxon>Byttnerioideae</taxon>
        <taxon>Theobroma</taxon>
    </lineage>
</organism>
<dbReference type="EMBL" id="CM001882">
    <property type="protein sequence ID" value="EOY04624.1"/>
    <property type="molecule type" value="Genomic_DNA"/>
</dbReference>
<accession>A0A061EQN2</accession>
<gene>
    <name evidence="1" type="ORF">TCM_019838</name>
</gene>
<reference evidence="1 2" key="1">
    <citation type="journal article" date="2013" name="Genome Biol.">
        <title>The genome sequence of the most widely cultivated cacao type and its use to identify candidate genes regulating pod color.</title>
        <authorList>
            <person name="Motamayor J.C."/>
            <person name="Mockaitis K."/>
            <person name="Schmutz J."/>
            <person name="Haiminen N."/>
            <person name="Iii D.L."/>
            <person name="Cornejo O."/>
            <person name="Findley S.D."/>
            <person name="Zheng P."/>
            <person name="Utro F."/>
            <person name="Royaert S."/>
            <person name="Saski C."/>
            <person name="Jenkins J."/>
            <person name="Podicheti R."/>
            <person name="Zhao M."/>
            <person name="Scheffler B.E."/>
            <person name="Stack J.C."/>
            <person name="Feltus F.A."/>
            <person name="Mustiga G.M."/>
            <person name="Amores F."/>
            <person name="Phillips W."/>
            <person name="Marelli J.P."/>
            <person name="May G.D."/>
            <person name="Shapiro H."/>
            <person name="Ma J."/>
            <person name="Bustamante C.D."/>
            <person name="Schnell R.J."/>
            <person name="Main D."/>
            <person name="Gilbert D."/>
            <person name="Parida L."/>
            <person name="Kuhn D.N."/>
        </authorList>
    </citation>
    <scope>NUCLEOTIDE SEQUENCE [LARGE SCALE GENOMIC DNA]</scope>
    <source>
        <strain evidence="2">cv. Matina 1-6</strain>
    </source>
</reference>
<evidence type="ECO:0000313" key="1">
    <source>
        <dbReference type="EMBL" id="EOY04624.1"/>
    </source>
</evidence>
<keyword evidence="2" id="KW-1185">Reference proteome</keyword>